<dbReference type="PROSITE" id="PS51128">
    <property type="entry name" value="ZF_DKSA_2"/>
    <property type="match status" value="1"/>
</dbReference>
<name>A0A7Y6C006_9BACL</name>
<dbReference type="AlphaFoldDB" id="A0A7Y6C006"/>
<proteinExistence type="predicted"/>
<feature type="domain" description="Zinc finger DksA/TraR C4-type" evidence="6">
    <location>
        <begin position="92"/>
        <end position="117"/>
    </location>
</feature>
<feature type="compositionally biased region" description="Acidic residues" evidence="5">
    <location>
        <begin position="233"/>
        <end position="249"/>
    </location>
</feature>
<evidence type="ECO:0000313" key="7">
    <source>
        <dbReference type="EMBL" id="NUU77946.1"/>
    </source>
</evidence>
<gene>
    <name evidence="7" type="ORF">HP552_22270</name>
</gene>
<dbReference type="Proteomes" id="UP000526125">
    <property type="component" value="Unassembled WGS sequence"/>
</dbReference>
<evidence type="ECO:0000256" key="3">
    <source>
        <dbReference type="ARBA" id="ARBA00022833"/>
    </source>
</evidence>
<dbReference type="RefSeq" id="WP_175397552.1">
    <property type="nucleotide sequence ID" value="NZ_JABMCB010000192.1"/>
</dbReference>
<evidence type="ECO:0000256" key="1">
    <source>
        <dbReference type="ARBA" id="ARBA00022723"/>
    </source>
</evidence>
<keyword evidence="3" id="KW-0862">Zinc</keyword>
<dbReference type="NCBIfam" id="TIGR02890">
    <property type="entry name" value="bacill_yteA"/>
    <property type="match status" value="1"/>
</dbReference>
<evidence type="ECO:0000256" key="2">
    <source>
        <dbReference type="ARBA" id="ARBA00022771"/>
    </source>
</evidence>
<evidence type="ECO:0000256" key="5">
    <source>
        <dbReference type="SAM" id="MobiDB-lite"/>
    </source>
</evidence>
<dbReference type="InterPro" id="IPR014240">
    <property type="entry name" value="YteA"/>
</dbReference>
<dbReference type="SUPFAM" id="SSF109635">
    <property type="entry name" value="DnaK suppressor protein DksA, alpha-hairpin domain"/>
    <property type="match status" value="1"/>
</dbReference>
<dbReference type="GO" id="GO:0008270">
    <property type="term" value="F:zinc ion binding"/>
    <property type="evidence" value="ECO:0007669"/>
    <property type="project" value="UniProtKB-KW"/>
</dbReference>
<dbReference type="Pfam" id="PF01258">
    <property type="entry name" value="zf-dskA_traR"/>
    <property type="match status" value="1"/>
</dbReference>
<keyword evidence="1" id="KW-0479">Metal-binding</keyword>
<evidence type="ECO:0000256" key="4">
    <source>
        <dbReference type="PROSITE-ProRule" id="PRU00510"/>
    </source>
</evidence>
<keyword evidence="8" id="KW-1185">Reference proteome</keyword>
<comment type="caution">
    <text evidence="7">The sequence shown here is derived from an EMBL/GenBank/DDBJ whole genome shotgun (WGS) entry which is preliminary data.</text>
</comment>
<dbReference type="PANTHER" id="PTHR33823:SF4">
    <property type="entry name" value="GENERAL STRESS PROTEIN 16O"/>
    <property type="match status" value="1"/>
</dbReference>
<dbReference type="InterPro" id="IPR000962">
    <property type="entry name" value="Znf_DskA_TraR"/>
</dbReference>
<dbReference type="PANTHER" id="PTHR33823">
    <property type="entry name" value="RNA POLYMERASE-BINDING TRANSCRIPTION FACTOR DKSA-RELATED"/>
    <property type="match status" value="1"/>
</dbReference>
<accession>A0A7Y6C006</accession>
<organism evidence="7 8">
    <name type="scientific">Paenibacillus xylanilyticus</name>
    <dbReference type="NCBI Taxonomy" id="248903"/>
    <lineage>
        <taxon>Bacteria</taxon>
        <taxon>Bacillati</taxon>
        <taxon>Bacillota</taxon>
        <taxon>Bacilli</taxon>
        <taxon>Bacillales</taxon>
        <taxon>Paenibacillaceae</taxon>
        <taxon>Paenibacillus</taxon>
    </lineage>
</organism>
<protein>
    <submittedName>
        <fullName evidence="7">Molecular chaperone DnaK</fullName>
    </submittedName>
</protein>
<feature type="region of interest" description="Disordered" evidence="5">
    <location>
        <begin position="228"/>
        <end position="249"/>
    </location>
</feature>
<dbReference type="Gene3D" id="1.20.120.910">
    <property type="entry name" value="DksA, coiled-coil domain"/>
    <property type="match status" value="1"/>
</dbReference>
<feature type="zinc finger region" description="dksA C4-type" evidence="4">
    <location>
        <begin position="95"/>
        <end position="119"/>
    </location>
</feature>
<sequence length="249" mass="28465">MAHLTSQQIQSLRSQLLVEKRGIEHRLEQNDHYGLSGSMRFQTGELSPIDNHPGDVATEMYDREKDISLLEHDEFQLERIDSALHSIEEGHYGTCAVCQQPIPYERMQAVPYTKYCKKHQPETVVSDNRPVEEEFLAPAFGRTSLDERDDQNGFDGEDAWQIVESWGTSNTPAMAEGRDIDSYDVMAIEATDEVEGCVEAYESFVATDIYGHDVSIVRNRQYRQYMENREGEGLLEPDMDSDPDSNDLY</sequence>
<keyword evidence="2" id="KW-0863">Zinc-finger</keyword>
<dbReference type="InterPro" id="IPR037187">
    <property type="entry name" value="DnaK_N"/>
</dbReference>
<dbReference type="EMBL" id="JABMCB010000192">
    <property type="protein sequence ID" value="NUU77946.1"/>
    <property type="molecule type" value="Genomic_DNA"/>
</dbReference>
<reference evidence="7 8" key="1">
    <citation type="submission" date="2020-05" db="EMBL/GenBank/DDBJ databases">
        <title>Genome Sequencing of Type Strains.</title>
        <authorList>
            <person name="Lemaire J.F."/>
            <person name="Inderbitzin P."/>
            <person name="Gregorio O.A."/>
            <person name="Collins S.B."/>
            <person name="Wespe N."/>
            <person name="Knight-Connoni V."/>
        </authorList>
    </citation>
    <scope>NUCLEOTIDE SEQUENCE [LARGE SCALE GENOMIC DNA]</scope>
    <source>
        <strain evidence="7 8">LMG 21957</strain>
    </source>
</reference>
<dbReference type="SUPFAM" id="SSF57716">
    <property type="entry name" value="Glucocorticoid receptor-like (DNA-binding domain)"/>
    <property type="match status" value="1"/>
</dbReference>
<evidence type="ECO:0000259" key="6">
    <source>
        <dbReference type="Pfam" id="PF01258"/>
    </source>
</evidence>
<evidence type="ECO:0000313" key="8">
    <source>
        <dbReference type="Proteomes" id="UP000526125"/>
    </source>
</evidence>